<evidence type="ECO:0000313" key="2">
    <source>
        <dbReference type="Proteomes" id="UP000009168"/>
    </source>
</evidence>
<name>I7LX23_TETTS</name>
<evidence type="ECO:0000313" key="1">
    <source>
        <dbReference type="EMBL" id="EAS03296.2"/>
    </source>
</evidence>
<keyword evidence="2" id="KW-1185">Reference proteome</keyword>
<dbReference type="KEGG" id="tet:TTHERM_00537310"/>
<organism evidence="1 2">
    <name type="scientific">Tetrahymena thermophila (strain SB210)</name>
    <dbReference type="NCBI Taxonomy" id="312017"/>
    <lineage>
        <taxon>Eukaryota</taxon>
        <taxon>Sar</taxon>
        <taxon>Alveolata</taxon>
        <taxon>Ciliophora</taxon>
        <taxon>Intramacronucleata</taxon>
        <taxon>Oligohymenophorea</taxon>
        <taxon>Hymenostomatida</taxon>
        <taxon>Tetrahymenina</taxon>
        <taxon>Tetrahymenidae</taxon>
        <taxon>Tetrahymena</taxon>
    </lineage>
</organism>
<dbReference type="RefSeq" id="XP_001023541.2">
    <property type="nucleotide sequence ID" value="XM_001023541.2"/>
</dbReference>
<accession>I7LX23</accession>
<dbReference type="InParanoid" id="I7LX23"/>
<reference evidence="2" key="1">
    <citation type="journal article" date="2006" name="PLoS Biol.">
        <title>Macronuclear genome sequence of the ciliate Tetrahymena thermophila, a model eukaryote.</title>
        <authorList>
            <person name="Eisen J.A."/>
            <person name="Coyne R.S."/>
            <person name="Wu M."/>
            <person name="Wu D."/>
            <person name="Thiagarajan M."/>
            <person name="Wortman J.R."/>
            <person name="Badger J.H."/>
            <person name="Ren Q."/>
            <person name="Amedeo P."/>
            <person name="Jones K.M."/>
            <person name="Tallon L.J."/>
            <person name="Delcher A.L."/>
            <person name="Salzberg S.L."/>
            <person name="Silva J.C."/>
            <person name="Haas B.J."/>
            <person name="Majoros W.H."/>
            <person name="Farzad M."/>
            <person name="Carlton J.M."/>
            <person name="Smith R.K. Jr."/>
            <person name="Garg J."/>
            <person name="Pearlman R.E."/>
            <person name="Karrer K.M."/>
            <person name="Sun L."/>
            <person name="Manning G."/>
            <person name="Elde N.C."/>
            <person name="Turkewitz A.P."/>
            <person name="Asai D.J."/>
            <person name="Wilkes D.E."/>
            <person name="Wang Y."/>
            <person name="Cai H."/>
            <person name="Collins K."/>
            <person name="Stewart B.A."/>
            <person name="Lee S.R."/>
            <person name="Wilamowska K."/>
            <person name="Weinberg Z."/>
            <person name="Ruzzo W.L."/>
            <person name="Wloga D."/>
            <person name="Gaertig J."/>
            <person name="Frankel J."/>
            <person name="Tsao C.-C."/>
            <person name="Gorovsky M.A."/>
            <person name="Keeling P.J."/>
            <person name="Waller R.F."/>
            <person name="Patron N.J."/>
            <person name="Cherry J.M."/>
            <person name="Stover N.A."/>
            <person name="Krieger C.J."/>
            <person name="del Toro C."/>
            <person name="Ryder H.F."/>
            <person name="Williamson S.C."/>
            <person name="Barbeau R.A."/>
            <person name="Hamilton E.P."/>
            <person name="Orias E."/>
        </authorList>
    </citation>
    <scope>NUCLEOTIDE SEQUENCE [LARGE SCALE GENOMIC DNA]</scope>
    <source>
        <strain evidence="2">SB210</strain>
    </source>
</reference>
<proteinExistence type="predicted"/>
<dbReference type="GeneID" id="7842685"/>
<sequence>MKVITKLEDITKYLKNKDKEDIQKILIVNNGLRFDQNNQLKTFFNFISKVSSKVNDIQIQMSNIDNDSDSLLEDLKQLQKLNFQNLQFQLDTTNFIQKSQPDIYSEVLQFAADIISTGKFYKLKLNIQNELKIDINQQIVSIKYKQISPVRQQNLIEGFSNLLSALKQDMISKLFKVNNQKFF</sequence>
<dbReference type="Proteomes" id="UP000009168">
    <property type="component" value="Unassembled WGS sequence"/>
</dbReference>
<protein>
    <submittedName>
        <fullName evidence="1">Uncharacterized protein</fullName>
    </submittedName>
</protein>
<gene>
    <name evidence="1" type="ORF">TTHERM_00537310</name>
</gene>
<dbReference type="AlphaFoldDB" id="I7LX23"/>
<dbReference type="EMBL" id="GG662495">
    <property type="protein sequence ID" value="EAS03296.2"/>
    <property type="molecule type" value="Genomic_DNA"/>
</dbReference>